<dbReference type="PROSITE" id="PS00394">
    <property type="entry name" value="DNA_PHOTOLYASES_1_1"/>
    <property type="match status" value="1"/>
</dbReference>
<dbReference type="GO" id="GO:0009416">
    <property type="term" value="P:response to light stimulus"/>
    <property type="evidence" value="ECO:0007669"/>
    <property type="project" value="TreeGrafter"/>
</dbReference>
<dbReference type="Pfam" id="PF00875">
    <property type="entry name" value="DNA_photolyase"/>
    <property type="match status" value="1"/>
</dbReference>
<dbReference type="GO" id="GO:0003677">
    <property type="term" value="F:DNA binding"/>
    <property type="evidence" value="ECO:0007669"/>
    <property type="project" value="TreeGrafter"/>
</dbReference>
<dbReference type="PROSITE" id="PS00691">
    <property type="entry name" value="DNA_PHOTOLYASES_1_2"/>
    <property type="match status" value="1"/>
</dbReference>
<keyword evidence="3 6" id="KW-0157">Chromophore</keyword>
<dbReference type="InterPro" id="IPR036134">
    <property type="entry name" value="Crypto/Photolyase_FAD-like_sf"/>
</dbReference>
<feature type="site" description="Electron transfer via tryptophanyl radical" evidence="5">
    <location>
        <position position="357"/>
    </location>
</feature>
<dbReference type="PROSITE" id="PS51645">
    <property type="entry name" value="PHR_CRY_ALPHA_BETA"/>
    <property type="match status" value="1"/>
</dbReference>
<protein>
    <submittedName>
        <fullName evidence="8">Deoxyribodipyrimidine photo-lyase</fullName>
    </submittedName>
</protein>
<evidence type="ECO:0000256" key="1">
    <source>
        <dbReference type="ARBA" id="ARBA00022630"/>
    </source>
</evidence>
<evidence type="ECO:0000256" key="4">
    <source>
        <dbReference type="PIRSR" id="PIRSR602081-1"/>
    </source>
</evidence>
<keyword evidence="1 4" id="KW-0285">Flavoprotein</keyword>
<keyword evidence="2 4" id="KW-0274">FAD</keyword>
<reference evidence="8 9" key="1">
    <citation type="submission" date="2021-01" db="EMBL/GenBank/DDBJ databases">
        <title>Whole genome shotgun sequence of Planobispora siamensis NBRC 107568.</title>
        <authorList>
            <person name="Komaki H."/>
            <person name="Tamura T."/>
        </authorList>
    </citation>
    <scope>NUCLEOTIDE SEQUENCE [LARGE SCALE GENOMIC DNA]</scope>
    <source>
        <strain evidence="8 9">NBRC 107568</strain>
    </source>
</reference>
<evidence type="ECO:0000256" key="5">
    <source>
        <dbReference type="PIRSR" id="PIRSR602081-2"/>
    </source>
</evidence>
<dbReference type="EMBL" id="BOOJ01000008">
    <property type="protein sequence ID" value="GIH90006.1"/>
    <property type="molecule type" value="Genomic_DNA"/>
</dbReference>
<feature type="binding site" evidence="4">
    <location>
        <position position="210"/>
    </location>
    <ligand>
        <name>FAD</name>
        <dbReference type="ChEBI" id="CHEBI:57692"/>
    </ligand>
</feature>
<dbReference type="PANTHER" id="PTHR11455">
    <property type="entry name" value="CRYPTOCHROME"/>
    <property type="match status" value="1"/>
</dbReference>
<proteinExistence type="inferred from homology"/>
<gene>
    <name evidence="8" type="ORF">Psi01_06360</name>
</gene>
<dbReference type="Proteomes" id="UP000619788">
    <property type="component" value="Unassembled WGS sequence"/>
</dbReference>
<organism evidence="8 9">
    <name type="scientific">Planobispora siamensis</name>
    <dbReference type="NCBI Taxonomy" id="936338"/>
    <lineage>
        <taxon>Bacteria</taxon>
        <taxon>Bacillati</taxon>
        <taxon>Actinomycetota</taxon>
        <taxon>Actinomycetes</taxon>
        <taxon>Streptosporangiales</taxon>
        <taxon>Streptosporangiaceae</taxon>
        <taxon>Planobispora</taxon>
    </lineage>
</organism>
<evidence type="ECO:0000313" key="8">
    <source>
        <dbReference type="EMBL" id="GIH90006.1"/>
    </source>
</evidence>
<dbReference type="GO" id="GO:0071949">
    <property type="term" value="F:FAD binding"/>
    <property type="evidence" value="ECO:0007669"/>
    <property type="project" value="TreeGrafter"/>
</dbReference>
<keyword evidence="9" id="KW-1185">Reference proteome</keyword>
<dbReference type="Pfam" id="PF03441">
    <property type="entry name" value="FAD_binding_7"/>
    <property type="match status" value="1"/>
</dbReference>
<dbReference type="GO" id="GO:0006139">
    <property type="term" value="P:nucleobase-containing compound metabolic process"/>
    <property type="evidence" value="ECO:0007669"/>
    <property type="project" value="UniProtKB-ARBA"/>
</dbReference>
<feature type="binding site" evidence="4">
    <location>
        <begin position="222"/>
        <end position="226"/>
    </location>
    <ligand>
        <name>FAD</name>
        <dbReference type="ChEBI" id="CHEBI:57692"/>
    </ligand>
</feature>
<evidence type="ECO:0000256" key="3">
    <source>
        <dbReference type="ARBA" id="ARBA00022991"/>
    </source>
</evidence>
<feature type="binding site" evidence="4">
    <location>
        <position position="249"/>
    </location>
    <ligand>
        <name>FAD</name>
        <dbReference type="ChEBI" id="CHEBI:57692"/>
    </ligand>
</feature>
<dbReference type="Gene3D" id="1.25.40.80">
    <property type="match status" value="1"/>
</dbReference>
<comment type="similarity">
    <text evidence="6">Belongs to the DNA photolyase family.</text>
</comment>
<evidence type="ECO:0000259" key="7">
    <source>
        <dbReference type="PROSITE" id="PS51645"/>
    </source>
</evidence>
<dbReference type="GO" id="GO:0006950">
    <property type="term" value="P:response to stress"/>
    <property type="evidence" value="ECO:0007669"/>
    <property type="project" value="UniProtKB-ARBA"/>
</dbReference>
<comment type="cofactor">
    <cofactor evidence="4">
        <name>FAD</name>
        <dbReference type="ChEBI" id="CHEBI:57692"/>
    </cofactor>
    <text evidence="4">Binds 1 FAD per subunit.</text>
</comment>
<name>A0A8J3SCD3_9ACTN</name>
<sequence>MDTVIVLFNRDLRVHDHPALTAACADARRVVPLFVVDPELARSTRGGFLVECLADLRDSLRRRGGDLAVRWGDPVAETVRLARELSARAVYVSADVSAFARSRERRLAEECARHRLGFRTFPGLTIVPPGALRPSGGGDHYRVFTPYLRAWSRAERRRMLPAPEWVPVPGNLRSGWPEGTWRASHPLLTGGETVARKRMAQWLRWCVGDYAEGQDDLAGNRTSKLSPYLRFGCLSPLELESLAEGGGEFVRQLCWRDFHHQVTFAFPRINRDDYRSRGLSWHDDEHAAQAWKAGMTGVPIVDAGMRQLRAEGWMHNRARLITSSFLVKWLKVDWRVGAEHFWKLLLDGDVPNNYGNWQWVAGTGNDTRPNRVINPIRQAVRFDPDGEYVRRYLPELETVRGRAVHRPWRLPSAVHGYPGPLVPLD</sequence>
<accession>A0A8J3SCD3</accession>
<dbReference type="RefSeq" id="WP_204062393.1">
    <property type="nucleotide sequence ID" value="NZ_BOOJ01000008.1"/>
</dbReference>
<evidence type="ECO:0000256" key="2">
    <source>
        <dbReference type="ARBA" id="ARBA00022827"/>
    </source>
</evidence>
<dbReference type="AlphaFoldDB" id="A0A8J3SCD3"/>
<dbReference type="PANTHER" id="PTHR11455:SF9">
    <property type="entry name" value="CRYPTOCHROME CIRCADIAN CLOCK 5 ISOFORM X1"/>
    <property type="match status" value="1"/>
</dbReference>
<dbReference type="InterPro" id="IPR005101">
    <property type="entry name" value="Cryptochr/Photolyase_FAD-bd"/>
</dbReference>
<dbReference type="InterPro" id="IPR014729">
    <property type="entry name" value="Rossmann-like_a/b/a_fold"/>
</dbReference>
<dbReference type="InterPro" id="IPR018394">
    <property type="entry name" value="DNA_photolyase_1_CS_C"/>
</dbReference>
<evidence type="ECO:0000256" key="6">
    <source>
        <dbReference type="RuleBase" id="RU004182"/>
    </source>
</evidence>
<comment type="caution">
    <text evidence="8">The sequence shown here is derived from an EMBL/GenBank/DDBJ whole genome shotgun (WGS) entry which is preliminary data.</text>
</comment>
<dbReference type="InterPro" id="IPR036155">
    <property type="entry name" value="Crypto/Photolyase_N_sf"/>
</dbReference>
<evidence type="ECO:0000313" key="9">
    <source>
        <dbReference type="Proteomes" id="UP000619788"/>
    </source>
</evidence>
<dbReference type="Gene3D" id="1.10.579.10">
    <property type="entry name" value="DNA Cyclobutane Dipyrimidine Photolyase, subunit A, domain 3"/>
    <property type="match status" value="1"/>
</dbReference>
<feature type="domain" description="Photolyase/cryptochrome alpha/beta" evidence="7">
    <location>
        <begin position="2"/>
        <end position="126"/>
    </location>
</feature>
<dbReference type="SUPFAM" id="SSF52425">
    <property type="entry name" value="Cryptochrome/photolyase, N-terminal domain"/>
    <property type="match status" value="1"/>
</dbReference>
<dbReference type="GO" id="GO:0003904">
    <property type="term" value="F:deoxyribodipyrimidine photo-lyase activity"/>
    <property type="evidence" value="ECO:0007669"/>
    <property type="project" value="TreeGrafter"/>
</dbReference>
<dbReference type="Gene3D" id="3.40.50.620">
    <property type="entry name" value="HUPs"/>
    <property type="match status" value="1"/>
</dbReference>
<feature type="binding site" evidence="4">
    <location>
        <begin position="347"/>
        <end position="349"/>
    </location>
    <ligand>
        <name>FAD</name>
        <dbReference type="ChEBI" id="CHEBI:57692"/>
    </ligand>
</feature>
<feature type="site" description="Electron transfer via tryptophanyl radical" evidence="5">
    <location>
        <position position="334"/>
    </location>
</feature>
<dbReference type="InterPro" id="IPR002081">
    <property type="entry name" value="Cryptochrome/DNA_photolyase_1"/>
</dbReference>
<dbReference type="PRINTS" id="PR00147">
    <property type="entry name" value="DNAPHOTLYASE"/>
</dbReference>
<dbReference type="InterPro" id="IPR006050">
    <property type="entry name" value="DNA_photolyase_N"/>
</dbReference>
<feature type="site" description="Electron transfer via tryptophanyl radical" evidence="5">
    <location>
        <position position="281"/>
    </location>
</feature>
<dbReference type="SUPFAM" id="SSF48173">
    <property type="entry name" value="Cryptochrome/photolyase FAD-binding domain"/>
    <property type="match status" value="1"/>
</dbReference>